<dbReference type="STRING" id="1296565.SAMN05660657_05199"/>
<reference evidence="6" key="1">
    <citation type="submission" date="2016-10" db="EMBL/GenBank/DDBJ databases">
        <authorList>
            <person name="Varghese N."/>
            <person name="Submissions S."/>
        </authorList>
    </citation>
    <scope>NUCLEOTIDE SEQUENCE [LARGE SCALE GENOMIC DNA]</scope>
    <source>
        <strain evidence="6">DSM 46136</strain>
    </source>
</reference>
<dbReference type="AlphaFoldDB" id="A0A1I7D289"/>
<dbReference type="PROSITE" id="PS50991">
    <property type="entry name" value="PYR_CT"/>
    <property type="match status" value="1"/>
</dbReference>
<evidence type="ECO:0000256" key="3">
    <source>
        <dbReference type="ARBA" id="ARBA00023239"/>
    </source>
</evidence>
<name>A0A1I7D289_9ACTN</name>
<gene>
    <name evidence="5" type="ORF">SAMN05660657_05199</name>
</gene>
<keyword evidence="6" id="KW-1185">Reference proteome</keyword>
<dbReference type="InterPro" id="IPR000891">
    <property type="entry name" value="PYR_CT"/>
</dbReference>
<feature type="domain" description="Pyruvate carboxyltransferase" evidence="4">
    <location>
        <begin position="18"/>
        <end position="305"/>
    </location>
</feature>
<comment type="similarity">
    <text evidence="1">Belongs to the HMG-CoA lyase family.</text>
</comment>
<evidence type="ECO:0000259" key="4">
    <source>
        <dbReference type="PROSITE" id="PS50991"/>
    </source>
</evidence>
<dbReference type="GO" id="GO:0046951">
    <property type="term" value="P:ketone body biosynthetic process"/>
    <property type="evidence" value="ECO:0007669"/>
    <property type="project" value="TreeGrafter"/>
</dbReference>
<dbReference type="GO" id="GO:0004419">
    <property type="term" value="F:hydroxymethylglutaryl-CoA lyase activity"/>
    <property type="evidence" value="ECO:0007669"/>
    <property type="project" value="TreeGrafter"/>
</dbReference>
<proteinExistence type="inferred from homology"/>
<evidence type="ECO:0000313" key="5">
    <source>
        <dbReference type="EMBL" id="SFU05734.1"/>
    </source>
</evidence>
<keyword evidence="2" id="KW-0479">Metal-binding</keyword>
<dbReference type="Pfam" id="PF00682">
    <property type="entry name" value="HMGL-like"/>
    <property type="match status" value="1"/>
</dbReference>
<keyword evidence="3 5" id="KW-0456">Lyase</keyword>
<dbReference type="PANTHER" id="PTHR42738">
    <property type="entry name" value="HYDROXYMETHYLGLUTARYL-COA LYASE"/>
    <property type="match status" value="1"/>
</dbReference>
<dbReference type="Gene3D" id="3.20.20.70">
    <property type="entry name" value="Aldolase class I"/>
    <property type="match status" value="1"/>
</dbReference>
<dbReference type="GO" id="GO:0006552">
    <property type="term" value="P:L-leucine catabolic process"/>
    <property type="evidence" value="ECO:0007669"/>
    <property type="project" value="TreeGrafter"/>
</dbReference>
<dbReference type="PANTHER" id="PTHR42738:SF7">
    <property type="entry name" value="HYDROXYMETHYLGLUTARYL-COA LYASE"/>
    <property type="match status" value="1"/>
</dbReference>
<evidence type="ECO:0000313" key="6">
    <source>
        <dbReference type="Proteomes" id="UP000199546"/>
    </source>
</evidence>
<dbReference type="Proteomes" id="UP000199546">
    <property type="component" value="Unassembled WGS sequence"/>
</dbReference>
<sequence>MTQVDQSEEDGNMGYPRVLLREEVMREGMQIESVDIPVEVKADLLQELAECGLPEINVGSFVSPRYTPQMARIGEVLERFKPVEGPRYYCLAMNQKGIERASEFPWLQVPGRDGFSTGAHLCDTFIRRNANRSQADEIANWSRTIQRAVDAGATEARIMVGAAWGSNFEGPFSTEQRMDMLRRQHDAWADAGITVTTVSFADPMGWCMPHWVEETIAAVRQEWPEVRRIAQHLHDSRGMALASTYATIKALDESFDVSFDVTAGGIGGCPYCGNGRATGMAATEDVVNMCNAMGIPTGVDLDRLITFVAKLDGVLGRATPGRTSKTGPLPLSPDQYYDPNLPLVETYEEAQHFRLGSAVVEHQIRPWKEPIPSPQDRSA</sequence>
<organism evidence="5 6">
    <name type="scientific">Geodermatophilus amargosae</name>
    <dbReference type="NCBI Taxonomy" id="1296565"/>
    <lineage>
        <taxon>Bacteria</taxon>
        <taxon>Bacillati</taxon>
        <taxon>Actinomycetota</taxon>
        <taxon>Actinomycetes</taxon>
        <taxon>Geodermatophilales</taxon>
        <taxon>Geodermatophilaceae</taxon>
        <taxon>Geodermatophilus</taxon>
    </lineage>
</organism>
<accession>A0A1I7D289</accession>
<dbReference type="SUPFAM" id="SSF51569">
    <property type="entry name" value="Aldolase"/>
    <property type="match status" value="1"/>
</dbReference>
<dbReference type="InterPro" id="IPR013785">
    <property type="entry name" value="Aldolase_TIM"/>
</dbReference>
<dbReference type="OrthoDB" id="9784013at2"/>
<dbReference type="EMBL" id="FPBA01000031">
    <property type="protein sequence ID" value="SFU05734.1"/>
    <property type="molecule type" value="Genomic_DNA"/>
</dbReference>
<evidence type="ECO:0000256" key="2">
    <source>
        <dbReference type="ARBA" id="ARBA00022723"/>
    </source>
</evidence>
<evidence type="ECO:0000256" key="1">
    <source>
        <dbReference type="ARBA" id="ARBA00009405"/>
    </source>
</evidence>
<dbReference type="InterPro" id="IPR043594">
    <property type="entry name" value="HMGL"/>
</dbReference>
<dbReference type="GO" id="GO:0046872">
    <property type="term" value="F:metal ion binding"/>
    <property type="evidence" value="ECO:0007669"/>
    <property type="project" value="UniProtKB-KW"/>
</dbReference>
<protein>
    <submittedName>
        <fullName evidence="5">Hydroxymethylglutaryl-CoA lyase</fullName>
    </submittedName>
</protein>